<proteinExistence type="predicted"/>
<sequence>MSNQKSFDPISIWKTNFKNMENYWGQSMEEQMKSEEFSEWMGKVLESNLFYKQIADTSTKQYLEQMNVPSREDLANLSSLVVNLDTKVDDLEEQLEENLDNQVSTSEMTQLKKQLNKIDGKLDEVLSFINETQKSDENGKNNENR</sequence>
<keyword evidence="1" id="KW-0175">Coiled coil</keyword>
<gene>
    <name evidence="2" type="ORF">FHP05_05340</name>
</gene>
<name>A0A5C8P0H5_9BACI</name>
<reference evidence="2 3" key="1">
    <citation type="submission" date="2019-06" db="EMBL/GenBank/DDBJ databases">
        <title>Cerasibacillus sp. nov., isolated from maize field.</title>
        <authorList>
            <person name="Lin S.-Y."/>
            <person name="Tsai C.-F."/>
            <person name="Young C.-C."/>
        </authorList>
    </citation>
    <scope>NUCLEOTIDE SEQUENCE [LARGE SCALE GENOMIC DNA]</scope>
    <source>
        <strain evidence="2 3">CC-CFT480</strain>
    </source>
</reference>
<keyword evidence="3" id="KW-1185">Reference proteome</keyword>
<feature type="coiled-coil region" evidence="1">
    <location>
        <begin position="74"/>
        <end position="101"/>
    </location>
</feature>
<comment type="caution">
    <text evidence="2">The sequence shown here is derived from an EMBL/GenBank/DDBJ whole genome shotgun (WGS) entry which is preliminary data.</text>
</comment>
<dbReference type="Proteomes" id="UP000321574">
    <property type="component" value="Unassembled WGS sequence"/>
</dbReference>
<evidence type="ECO:0000313" key="2">
    <source>
        <dbReference type="EMBL" id="TXL66797.1"/>
    </source>
</evidence>
<protein>
    <submittedName>
        <fullName evidence="2">Polyhydroxyalkanoic acid synthase subunit PhaR</fullName>
    </submittedName>
</protein>
<evidence type="ECO:0000256" key="1">
    <source>
        <dbReference type="SAM" id="Coils"/>
    </source>
</evidence>
<evidence type="ECO:0000313" key="3">
    <source>
        <dbReference type="Proteomes" id="UP000321574"/>
    </source>
</evidence>
<accession>A0A5C8P0H5</accession>
<dbReference type="AlphaFoldDB" id="A0A5C8P0H5"/>
<dbReference type="EMBL" id="VDUW01000002">
    <property type="protein sequence ID" value="TXL66797.1"/>
    <property type="molecule type" value="Genomic_DNA"/>
</dbReference>
<dbReference type="OrthoDB" id="5244350at2"/>
<dbReference type="RefSeq" id="WP_147666197.1">
    <property type="nucleotide sequence ID" value="NZ_VDUW01000002.1"/>
</dbReference>
<organism evidence="2 3">
    <name type="scientific">Cerasibacillus terrae</name>
    <dbReference type="NCBI Taxonomy" id="2498845"/>
    <lineage>
        <taxon>Bacteria</taxon>
        <taxon>Bacillati</taxon>
        <taxon>Bacillota</taxon>
        <taxon>Bacilli</taxon>
        <taxon>Bacillales</taxon>
        <taxon>Bacillaceae</taxon>
        <taxon>Cerasibacillus</taxon>
    </lineage>
</organism>